<organism evidence="1">
    <name type="scientific">Cucumis melo</name>
    <name type="common">Muskmelon</name>
    <dbReference type="NCBI Taxonomy" id="3656"/>
    <lineage>
        <taxon>Eukaryota</taxon>
        <taxon>Viridiplantae</taxon>
        <taxon>Streptophyta</taxon>
        <taxon>Embryophyta</taxon>
        <taxon>Tracheophyta</taxon>
        <taxon>Spermatophyta</taxon>
        <taxon>Magnoliopsida</taxon>
        <taxon>eudicotyledons</taxon>
        <taxon>Gunneridae</taxon>
        <taxon>Pentapetalae</taxon>
        <taxon>rosids</taxon>
        <taxon>fabids</taxon>
        <taxon>Cucurbitales</taxon>
        <taxon>Cucurbitaceae</taxon>
        <taxon>Benincaseae</taxon>
        <taxon>Cucumis</taxon>
    </lineage>
</organism>
<protein>
    <submittedName>
        <fullName evidence="1">Uncharacterized protein</fullName>
    </submittedName>
</protein>
<dbReference type="AlphaFoldDB" id="A0A9I9EJ39"/>
<name>A0A9I9EJ39_CUCME</name>
<proteinExistence type="predicted"/>
<accession>A0A9I9EJ39</accession>
<reference evidence="1" key="1">
    <citation type="submission" date="2023-03" db="UniProtKB">
        <authorList>
            <consortium name="EnsemblPlants"/>
        </authorList>
    </citation>
    <scope>IDENTIFICATION</scope>
</reference>
<evidence type="ECO:0000313" key="1">
    <source>
        <dbReference type="EnsemblPlants" id="MELO3C034465.2.1"/>
    </source>
</evidence>
<dbReference type="Gramene" id="MELO3C034465.2.1">
    <property type="protein sequence ID" value="MELO3C034465.2.1"/>
    <property type="gene ID" value="MELO3C034465.2"/>
</dbReference>
<sequence length="75" mass="8787">MSANSTSTVTLYRPRLFRISEVLFKMRLSRCSCQCPFLHWCSLSRRSLGFYRCISASVDPRLLIVNRDVFCYEQA</sequence>
<dbReference type="EnsemblPlants" id="MELO3C034465.2.1">
    <property type="protein sequence ID" value="MELO3C034465.2.1"/>
    <property type="gene ID" value="MELO3C034465.2"/>
</dbReference>